<organism evidence="2">
    <name type="scientific">marine sediment metagenome</name>
    <dbReference type="NCBI Taxonomy" id="412755"/>
    <lineage>
        <taxon>unclassified sequences</taxon>
        <taxon>metagenomes</taxon>
        <taxon>ecological metagenomes</taxon>
    </lineage>
</organism>
<accession>A0A0F9AT12</accession>
<gene>
    <name evidence="2" type="ORF">LCGC14_2874760</name>
</gene>
<evidence type="ECO:0000256" key="1">
    <source>
        <dbReference type="SAM" id="MobiDB-lite"/>
    </source>
</evidence>
<dbReference type="EMBL" id="LAZR01055916">
    <property type="protein sequence ID" value="KKK75331.1"/>
    <property type="molecule type" value="Genomic_DNA"/>
</dbReference>
<comment type="caution">
    <text evidence="2">The sequence shown here is derived from an EMBL/GenBank/DDBJ whole genome shotgun (WGS) entry which is preliminary data.</text>
</comment>
<evidence type="ECO:0000313" key="2">
    <source>
        <dbReference type="EMBL" id="KKK75331.1"/>
    </source>
</evidence>
<proteinExistence type="predicted"/>
<feature type="non-terminal residue" evidence="2">
    <location>
        <position position="1"/>
    </location>
</feature>
<dbReference type="AlphaFoldDB" id="A0A0F9AT12"/>
<protein>
    <submittedName>
        <fullName evidence="2">Uncharacterized protein</fullName>
    </submittedName>
</protein>
<sequence>RISENHLQPGKSDEPGCGSSIGGNMSLDLSKYPIAKQKGLVTIAKGNVTDAAGNVVPSIVISIKQYDQDEGTQLPDRVQSISIAALQARGVELQNHIDALLELKADYLALP</sequence>
<reference evidence="2" key="1">
    <citation type="journal article" date="2015" name="Nature">
        <title>Complex archaea that bridge the gap between prokaryotes and eukaryotes.</title>
        <authorList>
            <person name="Spang A."/>
            <person name="Saw J.H."/>
            <person name="Jorgensen S.L."/>
            <person name="Zaremba-Niedzwiedzka K."/>
            <person name="Martijn J."/>
            <person name="Lind A.E."/>
            <person name="van Eijk R."/>
            <person name="Schleper C."/>
            <person name="Guy L."/>
            <person name="Ettema T.J."/>
        </authorList>
    </citation>
    <scope>NUCLEOTIDE SEQUENCE</scope>
</reference>
<name>A0A0F9AT12_9ZZZZ</name>
<feature type="region of interest" description="Disordered" evidence="1">
    <location>
        <begin position="1"/>
        <end position="22"/>
    </location>
</feature>